<keyword evidence="2" id="KW-0812">Transmembrane</keyword>
<dbReference type="AlphaFoldDB" id="X5DAH7"/>
<reference evidence="3" key="1">
    <citation type="journal article" date="2014" name="J. Proteomics">
        <title>Comparative proteomics reveals proteins impacted by nitrogen deprivation in wild-type and high lipid-accumulating mutant strains of Tisochrysis lutea.</title>
        <authorList>
            <person name="Garnier M."/>
            <person name="Carrier G."/>
            <person name="Rogniaux H."/>
            <person name="Nicolau E."/>
            <person name="Bougaran G."/>
            <person name="Saint-Jean B."/>
            <person name="Cadoret J.P."/>
        </authorList>
    </citation>
    <scope>NUCLEOTIDE SEQUENCE</scope>
</reference>
<dbReference type="EMBL" id="KF233742">
    <property type="protein sequence ID" value="AHW52419.1"/>
    <property type="molecule type" value="mRNA"/>
</dbReference>
<feature type="compositionally biased region" description="Polar residues" evidence="1">
    <location>
        <begin position="322"/>
        <end position="333"/>
    </location>
</feature>
<name>X5DAH7_9EUKA</name>
<evidence type="ECO:0000313" key="3">
    <source>
        <dbReference type="EMBL" id="AHW52419.1"/>
    </source>
</evidence>
<evidence type="ECO:0000256" key="2">
    <source>
        <dbReference type="SAM" id="Phobius"/>
    </source>
</evidence>
<feature type="transmembrane region" description="Helical" evidence="2">
    <location>
        <begin position="282"/>
        <end position="302"/>
    </location>
</feature>
<accession>X5DAH7</accession>
<organism evidence="3">
    <name type="scientific">Tisochrysis lutea</name>
    <dbReference type="NCBI Taxonomy" id="1321669"/>
    <lineage>
        <taxon>Eukaryota</taxon>
        <taxon>Haptista</taxon>
        <taxon>Haptophyta</taxon>
        <taxon>Prymnesiophyceae</taxon>
        <taxon>Isochrysidales</taxon>
        <taxon>Isochrysidaceae</taxon>
        <taxon>Tisochrysis</taxon>
    </lineage>
</organism>
<feature type="region of interest" description="Disordered" evidence="1">
    <location>
        <begin position="308"/>
        <end position="333"/>
    </location>
</feature>
<feature type="compositionally biased region" description="Low complexity" evidence="1">
    <location>
        <begin position="308"/>
        <end position="320"/>
    </location>
</feature>
<protein>
    <submittedName>
        <fullName evidence="3">Uncharacterized protein</fullName>
    </submittedName>
</protein>
<keyword evidence="2" id="KW-1133">Transmembrane helix</keyword>
<proteinExistence type="evidence at transcript level"/>
<evidence type="ECO:0000256" key="1">
    <source>
        <dbReference type="SAM" id="MobiDB-lite"/>
    </source>
</evidence>
<keyword evidence="2" id="KW-0472">Membrane</keyword>
<sequence>MHPFAAITIKGLYEDAACIIPGNNEQYCPRGPHNEDSPVQHCWGGHCASHTSFCSSMRVAHFNRETHRDPINNKLQVKMTPVWETKRAQHTCCHYPETEGVWDSRWARVDLYDEDTLNANDYLAGFDLDLQNKTGGEFEFVVPEHKEDMSIAGNNITMKVATFWHRPMEYQISHEFDRDPRRWSSAGLSVTSSDPPWEVHREFDGRFGNLHAEQITEEDEEVLDKEAHLRMEQDPDLANKVKAVQEAQEERDRIEAQWEESLVDAYELKSQPAAGASSGASVFSGITGFLGIAAAVFALIAYRRRSTGDGSSGRSLLGDGAVSSSNDPVGTAL</sequence>